<evidence type="ECO:0000313" key="3">
    <source>
        <dbReference type="Proteomes" id="UP000188268"/>
    </source>
</evidence>
<feature type="region of interest" description="Disordered" evidence="1">
    <location>
        <begin position="1"/>
        <end position="28"/>
    </location>
</feature>
<dbReference type="OrthoDB" id="991726at2759"/>
<accession>A0A1R3GD15</accession>
<evidence type="ECO:0000313" key="2">
    <source>
        <dbReference type="EMBL" id="OMO55994.1"/>
    </source>
</evidence>
<sequence length="94" mass="9874">MAGAGTGTGTGCHVSTSSNDTLPPWHHNYTSTELLSALMSPTSFPLMKEIGGPSIPQVVVSQQQVETASNCPQMPSSDEGTSYESKLPHLNVDN</sequence>
<feature type="compositionally biased region" description="Gly residues" evidence="1">
    <location>
        <begin position="1"/>
        <end position="10"/>
    </location>
</feature>
<feature type="compositionally biased region" description="Polar residues" evidence="1">
    <location>
        <begin position="66"/>
        <end position="84"/>
    </location>
</feature>
<gene>
    <name evidence="2" type="ORF">CCACVL1_26825</name>
</gene>
<dbReference type="EMBL" id="AWWV01014543">
    <property type="protein sequence ID" value="OMO55994.1"/>
    <property type="molecule type" value="Genomic_DNA"/>
</dbReference>
<dbReference type="AlphaFoldDB" id="A0A1R3GD15"/>
<evidence type="ECO:0000256" key="1">
    <source>
        <dbReference type="SAM" id="MobiDB-lite"/>
    </source>
</evidence>
<dbReference type="Proteomes" id="UP000188268">
    <property type="component" value="Unassembled WGS sequence"/>
</dbReference>
<organism evidence="2 3">
    <name type="scientific">Corchorus capsularis</name>
    <name type="common">Jute</name>
    <dbReference type="NCBI Taxonomy" id="210143"/>
    <lineage>
        <taxon>Eukaryota</taxon>
        <taxon>Viridiplantae</taxon>
        <taxon>Streptophyta</taxon>
        <taxon>Embryophyta</taxon>
        <taxon>Tracheophyta</taxon>
        <taxon>Spermatophyta</taxon>
        <taxon>Magnoliopsida</taxon>
        <taxon>eudicotyledons</taxon>
        <taxon>Gunneridae</taxon>
        <taxon>Pentapetalae</taxon>
        <taxon>rosids</taxon>
        <taxon>malvids</taxon>
        <taxon>Malvales</taxon>
        <taxon>Malvaceae</taxon>
        <taxon>Grewioideae</taxon>
        <taxon>Apeibeae</taxon>
        <taxon>Corchorus</taxon>
    </lineage>
</organism>
<feature type="region of interest" description="Disordered" evidence="1">
    <location>
        <begin position="61"/>
        <end position="94"/>
    </location>
</feature>
<name>A0A1R3GD15_COCAP</name>
<proteinExistence type="predicted"/>
<reference evidence="2 3" key="1">
    <citation type="submission" date="2013-09" db="EMBL/GenBank/DDBJ databases">
        <title>Corchorus capsularis genome sequencing.</title>
        <authorList>
            <person name="Alam M."/>
            <person name="Haque M.S."/>
            <person name="Islam M.S."/>
            <person name="Emdad E.M."/>
            <person name="Islam M.M."/>
            <person name="Ahmed B."/>
            <person name="Halim A."/>
            <person name="Hossen Q.M.M."/>
            <person name="Hossain M.Z."/>
            <person name="Ahmed R."/>
            <person name="Khan M.M."/>
            <person name="Islam R."/>
            <person name="Rashid M.M."/>
            <person name="Khan S.A."/>
            <person name="Rahman M.S."/>
            <person name="Alam M."/>
        </authorList>
    </citation>
    <scope>NUCLEOTIDE SEQUENCE [LARGE SCALE GENOMIC DNA]</scope>
    <source>
        <strain evidence="3">cv. CVL-1</strain>
        <tissue evidence="2">Whole seedling</tissue>
    </source>
</reference>
<protein>
    <submittedName>
        <fullName evidence="2">Uncharacterized protein</fullName>
    </submittedName>
</protein>
<comment type="caution">
    <text evidence="2">The sequence shown here is derived from an EMBL/GenBank/DDBJ whole genome shotgun (WGS) entry which is preliminary data.</text>
</comment>
<keyword evidence="3" id="KW-1185">Reference proteome</keyword>
<dbReference type="Gramene" id="OMO55994">
    <property type="protein sequence ID" value="OMO55994"/>
    <property type="gene ID" value="CCACVL1_26825"/>
</dbReference>